<dbReference type="AlphaFoldDB" id="A0A2H5FLY5"/>
<keyword evidence="3" id="KW-1185">Reference proteome</keyword>
<dbReference type="Proteomes" id="UP000234343">
    <property type="component" value="Chromosome"/>
</dbReference>
<dbReference type="EMBL" id="CP025491">
    <property type="protein sequence ID" value="AUH72568.1"/>
    <property type="molecule type" value="Genomic_DNA"/>
</dbReference>
<evidence type="ECO:0000256" key="1">
    <source>
        <dbReference type="SAM" id="MobiDB-lite"/>
    </source>
</evidence>
<feature type="region of interest" description="Disordered" evidence="1">
    <location>
        <begin position="450"/>
        <end position="498"/>
    </location>
</feature>
<protein>
    <submittedName>
        <fullName evidence="2">Uncharacterized protein</fullName>
    </submittedName>
</protein>
<sequence>MPRHTAIAISNPNYRRVTLTNEDIAQRIRAGHFNHEFAVDFATEQEVDEVLNGWAFHPRSVRVVVSYELMNNGDYRILGFRDSNNNNHHYDFQEPLTFPSVYSLMVGRRIIRPTQQPLAPTAVRARTANAVNLNGAQSTHTASVHASVTESLKKLHDRYSQVNIDENIEAIKAFARRINSQNLPNTSALEREAAIRFIARMNTLFSHIESRSNLTIKHILALIWEGAHDDKKTGALKCDIQTAEESLVKHLYEIQRGYNLDLAGKDLGSQDRPICVGGTINKLTDALNGGIHEDVEIIYITKETAGEKLKALVKEKVVAFVQNSSQKEELITQINNSKTADTSPTWNIPELILNSIQDDVKKSFFDEFESCLMPAQLEEIFTQYEYISLDETNYKQLSKEIAPANNRTDEISNEKTEAKEVPQLPDAITSHKEVLPVPREELAETLNTEQAPIQQQNSSQPIQDNQRVQPTRRTPTESSAPINQRGRPAQLNKPAQSDQNIARRLIGFFRDFSDYNPSSMSRCEGDLPRTLM</sequence>
<evidence type="ECO:0000313" key="2">
    <source>
        <dbReference type="EMBL" id="AUH72568.1"/>
    </source>
</evidence>
<feature type="compositionally biased region" description="Basic and acidic residues" evidence="1">
    <location>
        <begin position="407"/>
        <end position="420"/>
    </location>
</feature>
<feature type="compositionally biased region" description="Low complexity" evidence="1">
    <location>
        <begin position="450"/>
        <end position="466"/>
    </location>
</feature>
<gene>
    <name evidence="2" type="ORF">CAB17_11230</name>
</gene>
<evidence type="ECO:0000313" key="3">
    <source>
        <dbReference type="Proteomes" id="UP000234343"/>
    </source>
</evidence>
<organism evidence="2 3">
    <name type="scientific">Legionella sainthelensi</name>
    <dbReference type="NCBI Taxonomy" id="28087"/>
    <lineage>
        <taxon>Bacteria</taxon>
        <taxon>Pseudomonadati</taxon>
        <taxon>Pseudomonadota</taxon>
        <taxon>Gammaproteobacteria</taxon>
        <taxon>Legionellales</taxon>
        <taxon>Legionellaceae</taxon>
        <taxon>Legionella</taxon>
    </lineage>
</organism>
<dbReference type="KEGG" id="lsh:CAB17_11230"/>
<proteinExistence type="predicted"/>
<feature type="compositionally biased region" description="Polar residues" evidence="1">
    <location>
        <begin position="467"/>
        <end position="482"/>
    </location>
</feature>
<feature type="region of interest" description="Disordered" evidence="1">
    <location>
        <begin position="405"/>
        <end position="434"/>
    </location>
</feature>
<name>A0A2H5FLY5_9GAMM</name>
<reference evidence="2 3" key="1">
    <citation type="submission" date="2017-12" db="EMBL/GenBank/DDBJ databases">
        <title>Legionella sainthelensi LA01-117, whole genome sequence of a clinical isolate from New Zealand.</title>
        <authorList>
            <person name="Cree S.L."/>
            <person name="Slow S."/>
            <person name="Kennedy M.A."/>
            <person name="Murdoch D.R."/>
            <person name="Biggs P.J."/>
            <person name="Anderson T."/>
        </authorList>
    </citation>
    <scope>NUCLEOTIDE SEQUENCE [LARGE SCALE GENOMIC DNA]</scope>
    <source>
        <strain evidence="2 3">LA01-117</strain>
    </source>
</reference>
<accession>A0A2H5FLY5</accession>
<dbReference type="RefSeq" id="WP_101900179.1">
    <property type="nucleotide sequence ID" value="NZ_CP025491.2"/>
</dbReference>